<dbReference type="InterPro" id="IPR000962">
    <property type="entry name" value="Znf_DskA_TraR"/>
</dbReference>
<dbReference type="RefSeq" id="WP_390303095.1">
    <property type="nucleotide sequence ID" value="NZ_JBHULI010000025.1"/>
</dbReference>
<dbReference type="PANTHER" id="PTHR33823">
    <property type="entry name" value="RNA POLYMERASE-BINDING TRANSCRIPTION FACTOR DKSA-RELATED"/>
    <property type="match status" value="1"/>
</dbReference>
<feature type="compositionally biased region" description="Basic and acidic residues" evidence="5">
    <location>
        <begin position="20"/>
        <end position="45"/>
    </location>
</feature>
<dbReference type="PROSITE" id="PS51128">
    <property type="entry name" value="ZF_DKSA_2"/>
    <property type="match status" value="1"/>
</dbReference>
<proteinExistence type="predicted"/>
<accession>A0ABW5JLC2</accession>
<name>A0ABW5JLC2_9BACT</name>
<evidence type="ECO:0000313" key="8">
    <source>
        <dbReference type="Proteomes" id="UP001597460"/>
    </source>
</evidence>
<dbReference type="InterPro" id="IPR037187">
    <property type="entry name" value="DnaK_N"/>
</dbReference>
<feature type="zinc finger region" description="dksA C4-type" evidence="4">
    <location>
        <begin position="103"/>
        <end position="127"/>
    </location>
</feature>
<feature type="region of interest" description="Disordered" evidence="5">
    <location>
        <begin position="1"/>
        <end position="70"/>
    </location>
</feature>
<gene>
    <name evidence="7" type="ORF">ACFSVN_12235</name>
</gene>
<reference evidence="8" key="1">
    <citation type="journal article" date="2019" name="Int. J. Syst. Evol. Microbiol.">
        <title>The Global Catalogue of Microorganisms (GCM) 10K type strain sequencing project: providing services to taxonomists for standard genome sequencing and annotation.</title>
        <authorList>
            <consortium name="The Broad Institute Genomics Platform"/>
            <consortium name="The Broad Institute Genome Sequencing Center for Infectious Disease"/>
            <person name="Wu L."/>
            <person name="Ma J."/>
        </authorList>
    </citation>
    <scope>NUCLEOTIDE SEQUENCE [LARGE SCALE GENOMIC DNA]</scope>
    <source>
        <strain evidence="8">KCTC 52042</strain>
    </source>
</reference>
<keyword evidence="2" id="KW-0863">Zinc-finger</keyword>
<dbReference type="Proteomes" id="UP001597460">
    <property type="component" value="Unassembled WGS sequence"/>
</dbReference>
<protein>
    <submittedName>
        <fullName evidence="7">TraR/DksA family transcriptional regulator</fullName>
    </submittedName>
</protein>
<keyword evidence="8" id="KW-1185">Reference proteome</keyword>
<evidence type="ECO:0000259" key="6">
    <source>
        <dbReference type="Pfam" id="PF01258"/>
    </source>
</evidence>
<evidence type="ECO:0000256" key="1">
    <source>
        <dbReference type="ARBA" id="ARBA00022723"/>
    </source>
</evidence>
<feature type="compositionally biased region" description="Polar residues" evidence="5">
    <location>
        <begin position="51"/>
        <end position="66"/>
    </location>
</feature>
<dbReference type="Pfam" id="PF01258">
    <property type="entry name" value="zf-dskA_traR"/>
    <property type="match status" value="1"/>
</dbReference>
<feature type="domain" description="Zinc finger DksA/TraR C4-type" evidence="6">
    <location>
        <begin position="98"/>
        <end position="130"/>
    </location>
</feature>
<organism evidence="7 8">
    <name type="scientific">Gracilimonas halophila</name>
    <dbReference type="NCBI Taxonomy" id="1834464"/>
    <lineage>
        <taxon>Bacteria</taxon>
        <taxon>Pseudomonadati</taxon>
        <taxon>Balneolota</taxon>
        <taxon>Balneolia</taxon>
        <taxon>Balneolales</taxon>
        <taxon>Balneolaceae</taxon>
        <taxon>Gracilimonas</taxon>
    </lineage>
</organism>
<dbReference type="SUPFAM" id="SSF57716">
    <property type="entry name" value="Glucocorticoid receptor-like (DNA-binding domain)"/>
    <property type="match status" value="1"/>
</dbReference>
<evidence type="ECO:0000256" key="4">
    <source>
        <dbReference type="PROSITE-ProRule" id="PRU00510"/>
    </source>
</evidence>
<sequence>MEKQEAPIRNTPFSDEELEHFEKKLKEEQKESEEKIEQYQDHLEEMENNLDDTNSSAAHHQGNIGTSEDERERYYIMIEKEKEKQEEINMALNRIETGNYGICKVTGEPIQKERLEAKPYAKYSVNAKEREA</sequence>
<evidence type="ECO:0000256" key="2">
    <source>
        <dbReference type="ARBA" id="ARBA00022771"/>
    </source>
</evidence>
<comment type="caution">
    <text evidence="7">The sequence shown here is derived from an EMBL/GenBank/DDBJ whole genome shotgun (WGS) entry which is preliminary data.</text>
</comment>
<dbReference type="SUPFAM" id="SSF109635">
    <property type="entry name" value="DnaK suppressor protein DksA, alpha-hairpin domain"/>
    <property type="match status" value="1"/>
</dbReference>
<dbReference type="PANTHER" id="PTHR33823:SF4">
    <property type="entry name" value="GENERAL STRESS PROTEIN 16O"/>
    <property type="match status" value="1"/>
</dbReference>
<evidence type="ECO:0000313" key="7">
    <source>
        <dbReference type="EMBL" id="MFD2533213.1"/>
    </source>
</evidence>
<evidence type="ECO:0000256" key="3">
    <source>
        <dbReference type="ARBA" id="ARBA00022833"/>
    </source>
</evidence>
<keyword evidence="3" id="KW-0862">Zinc</keyword>
<dbReference type="EMBL" id="JBHULI010000025">
    <property type="protein sequence ID" value="MFD2533213.1"/>
    <property type="molecule type" value="Genomic_DNA"/>
</dbReference>
<evidence type="ECO:0000256" key="5">
    <source>
        <dbReference type="SAM" id="MobiDB-lite"/>
    </source>
</evidence>
<keyword evidence="1" id="KW-0479">Metal-binding</keyword>
<dbReference type="Gene3D" id="1.20.120.910">
    <property type="entry name" value="DksA, coiled-coil domain"/>
    <property type="match status" value="1"/>
</dbReference>